<evidence type="ECO:0000313" key="2">
    <source>
        <dbReference type="EMBL" id="KAF4346429.1"/>
    </source>
</evidence>
<organism evidence="2 3">
    <name type="scientific">Cannabis sativa</name>
    <name type="common">Hemp</name>
    <name type="synonym">Marijuana</name>
    <dbReference type="NCBI Taxonomy" id="3483"/>
    <lineage>
        <taxon>Eukaryota</taxon>
        <taxon>Viridiplantae</taxon>
        <taxon>Streptophyta</taxon>
        <taxon>Embryophyta</taxon>
        <taxon>Tracheophyta</taxon>
        <taxon>Spermatophyta</taxon>
        <taxon>Magnoliopsida</taxon>
        <taxon>eudicotyledons</taxon>
        <taxon>Gunneridae</taxon>
        <taxon>Pentapetalae</taxon>
        <taxon>rosids</taxon>
        <taxon>fabids</taxon>
        <taxon>Rosales</taxon>
        <taxon>Cannabaceae</taxon>
        <taxon>Cannabis</taxon>
    </lineage>
</organism>
<protein>
    <submittedName>
        <fullName evidence="2">Uncharacterized protein</fullName>
    </submittedName>
</protein>
<dbReference type="EMBL" id="JAATIQ010001011">
    <property type="protein sequence ID" value="KAF4346429.1"/>
    <property type="molecule type" value="Genomic_DNA"/>
</dbReference>
<name>A0A7J6DLC6_CANSA</name>
<reference evidence="2 3" key="1">
    <citation type="journal article" date="2020" name="bioRxiv">
        <title>Sequence and annotation of 42 cannabis genomes reveals extensive copy number variation in cannabinoid synthesis and pathogen resistance genes.</title>
        <authorList>
            <person name="Mckernan K.J."/>
            <person name="Helbert Y."/>
            <person name="Kane L.T."/>
            <person name="Ebling H."/>
            <person name="Zhang L."/>
            <person name="Liu B."/>
            <person name="Eaton Z."/>
            <person name="Mclaughlin S."/>
            <person name="Kingan S."/>
            <person name="Baybayan P."/>
            <person name="Concepcion G."/>
            <person name="Jordan M."/>
            <person name="Riva A."/>
            <person name="Barbazuk W."/>
            <person name="Harkins T."/>
        </authorList>
    </citation>
    <scope>NUCLEOTIDE SEQUENCE [LARGE SCALE GENOMIC DNA]</scope>
    <source>
        <strain evidence="3">cv. Jamaican Lion 4</strain>
        <tissue evidence="2">Leaf</tissue>
    </source>
</reference>
<feature type="region of interest" description="Disordered" evidence="1">
    <location>
        <begin position="1"/>
        <end position="21"/>
    </location>
</feature>
<accession>A0A7J6DLC6</accession>
<proteinExistence type="predicted"/>
<sequence length="93" mass="10415">MPSLNRMPSPPVRLARSEPARSTKCNFAQRISSPKSSVAAVPFTIFFCSMWPEIESHGSNTMPSLPLFEPLPLSHQQELLQAQQASKRLRLHS</sequence>
<keyword evidence="3" id="KW-1185">Reference proteome</keyword>
<dbReference type="Proteomes" id="UP000583929">
    <property type="component" value="Unassembled WGS sequence"/>
</dbReference>
<evidence type="ECO:0000313" key="3">
    <source>
        <dbReference type="Proteomes" id="UP000583929"/>
    </source>
</evidence>
<dbReference type="AlphaFoldDB" id="A0A7J6DLC6"/>
<gene>
    <name evidence="2" type="ORF">G4B88_018400</name>
</gene>
<comment type="caution">
    <text evidence="2">The sequence shown here is derived from an EMBL/GenBank/DDBJ whole genome shotgun (WGS) entry which is preliminary data.</text>
</comment>
<evidence type="ECO:0000256" key="1">
    <source>
        <dbReference type="SAM" id="MobiDB-lite"/>
    </source>
</evidence>